<dbReference type="AlphaFoldDB" id="A0A4V4N960"/>
<dbReference type="EMBL" id="STGJ01000001">
    <property type="protein sequence ID" value="TIC87153.1"/>
    <property type="molecule type" value="Genomic_DNA"/>
</dbReference>
<evidence type="ECO:0000256" key="1">
    <source>
        <dbReference type="SAM" id="Phobius"/>
    </source>
</evidence>
<gene>
    <name evidence="2" type="ORF">E5K04_01680</name>
</gene>
<evidence type="ECO:0000313" key="3">
    <source>
        <dbReference type="Proteomes" id="UP000308891"/>
    </source>
</evidence>
<keyword evidence="1" id="KW-0472">Membrane</keyword>
<evidence type="ECO:0000313" key="2">
    <source>
        <dbReference type="EMBL" id="TIC87153.1"/>
    </source>
</evidence>
<feature type="transmembrane region" description="Helical" evidence="1">
    <location>
        <begin position="59"/>
        <end position="80"/>
    </location>
</feature>
<sequence length="84" mass="8762">MQKRVLLAAAVSAAVLYAESALLGGYANLQGVDLLRAPLEACQGLAFSFAFGLGVPNGLALALAAALMVLPPWLIARLIVRWRG</sequence>
<name>A0A4V4N960_9NEIS</name>
<organism evidence="2 3">
    <name type="scientific">Crenobacter intestini</name>
    <dbReference type="NCBI Taxonomy" id="2563443"/>
    <lineage>
        <taxon>Bacteria</taxon>
        <taxon>Pseudomonadati</taxon>
        <taxon>Pseudomonadota</taxon>
        <taxon>Betaproteobacteria</taxon>
        <taxon>Neisseriales</taxon>
        <taxon>Neisseriaceae</taxon>
        <taxon>Crenobacter</taxon>
    </lineage>
</organism>
<reference evidence="2 3" key="1">
    <citation type="submission" date="2019-04" db="EMBL/GenBank/DDBJ databases">
        <title>Crenobacter sp. nov.</title>
        <authorList>
            <person name="Shi S."/>
        </authorList>
    </citation>
    <scope>NUCLEOTIDE SEQUENCE [LARGE SCALE GENOMIC DNA]</scope>
    <source>
        <strain evidence="2 3">GY 70310</strain>
    </source>
</reference>
<dbReference type="Proteomes" id="UP000308891">
    <property type="component" value="Unassembled WGS sequence"/>
</dbReference>
<comment type="caution">
    <text evidence="2">The sequence shown here is derived from an EMBL/GenBank/DDBJ whole genome shotgun (WGS) entry which is preliminary data.</text>
</comment>
<keyword evidence="1" id="KW-0812">Transmembrane</keyword>
<dbReference type="RefSeq" id="WP_136551164.1">
    <property type="nucleotide sequence ID" value="NZ_STGJ01000001.1"/>
</dbReference>
<proteinExistence type="predicted"/>
<protein>
    <submittedName>
        <fullName evidence="2">Uncharacterized protein</fullName>
    </submittedName>
</protein>
<keyword evidence="1" id="KW-1133">Transmembrane helix</keyword>
<accession>A0A4V4N960</accession>
<keyword evidence="3" id="KW-1185">Reference proteome</keyword>